<dbReference type="PANTHER" id="PTHR31569:SF4">
    <property type="entry name" value="SWIM-TYPE DOMAIN-CONTAINING PROTEIN"/>
    <property type="match status" value="1"/>
</dbReference>
<dbReference type="Proteomes" id="UP000765509">
    <property type="component" value="Unassembled WGS sequence"/>
</dbReference>
<comment type="caution">
    <text evidence="2">The sequence shown here is derived from an EMBL/GenBank/DDBJ whole genome shotgun (WGS) entry which is preliminary data.</text>
</comment>
<organism evidence="2 3">
    <name type="scientific">Austropuccinia psidii MF-1</name>
    <dbReference type="NCBI Taxonomy" id="1389203"/>
    <lineage>
        <taxon>Eukaryota</taxon>
        <taxon>Fungi</taxon>
        <taxon>Dikarya</taxon>
        <taxon>Basidiomycota</taxon>
        <taxon>Pucciniomycotina</taxon>
        <taxon>Pucciniomycetes</taxon>
        <taxon>Pucciniales</taxon>
        <taxon>Sphaerophragmiaceae</taxon>
        <taxon>Austropuccinia</taxon>
    </lineage>
</organism>
<evidence type="ECO:0000259" key="1">
    <source>
        <dbReference type="Pfam" id="PF10551"/>
    </source>
</evidence>
<protein>
    <recommendedName>
        <fullName evidence="1">MULE transposase domain-containing protein</fullName>
    </recommendedName>
</protein>
<dbReference type="OrthoDB" id="4368270at2759"/>
<feature type="domain" description="MULE transposase" evidence="1">
    <location>
        <begin position="232"/>
        <end position="327"/>
    </location>
</feature>
<evidence type="ECO:0000313" key="2">
    <source>
        <dbReference type="EMBL" id="MBW0548873.1"/>
    </source>
</evidence>
<accession>A0A9Q3IRR3</accession>
<reference evidence="2" key="1">
    <citation type="submission" date="2021-03" db="EMBL/GenBank/DDBJ databases">
        <title>Draft genome sequence of rust myrtle Austropuccinia psidii MF-1, a brazilian biotype.</title>
        <authorList>
            <person name="Quecine M.C."/>
            <person name="Pachon D.M.R."/>
            <person name="Bonatelli M.L."/>
            <person name="Correr F.H."/>
            <person name="Franceschini L.M."/>
            <person name="Leite T.F."/>
            <person name="Margarido G.R.A."/>
            <person name="Almeida C.A."/>
            <person name="Ferrarezi J.A."/>
            <person name="Labate C.A."/>
        </authorList>
    </citation>
    <scope>NUCLEOTIDE SEQUENCE</scope>
    <source>
        <strain evidence="2">MF-1</strain>
    </source>
</reference>
<name>A0A9Q3IRR3_9BASI</name>
<dbReference type="AlphaFoldDB" id="A0A9Q3IRR3"/>
<keyword evidence="3" id="KW-1185">Reference proteome</keyword>
<dbReference type="Pfam" id="PF10551">
    <property type="entry name" value="MULE"/>
    <property type="match status" value="1"/>
</dbReference>
<evidence type="ECO:0000313" key="3">
    <source>
        <dbReference type="Proteomes" id="UP000765509"/>
    </source>
</evidence>
<dbReference type="EMBL" id="AVOT02054133">
    <property type="protein sequence ID" value="MBW0548873.1"/>
    <property type="molecule type" value="Genomic_DNA"/>
</dbReference>
<dbReference type="InterPro" id="IPR052579">
    <property type="entry name" value="Zinc_finger_SWIM"/>
</dbReference>
<gene>
    <name evidence="2" type="ORF">O181_088588</name>
</gene>
<dbReference type="InterPro" id="IPR018289">
    <property type="entry name" value="MULE_transposase_dom"/>
</dbReference>
<sequence length="364" mass="42172">MITPLDVSLHIFPFIHCTFTDLNNYIVKLEPPPLERFNDVETLIQFSQKWAKSHGYALTNKTPHQGKNVYLACDQYGEYISLKGPTQRKSTTKKCGCKFRLRGSITAPIPLEILHNHPPSTTPSVHPLHCWLNEKELVQVEGLIKANFCPNQILSQLYSQGNSCTTRRTLYNYKGHLSIKGRNGKSQQEYLIHLLKGSNWIHSNKINTNSKITNLFFSHPESIELGHINHHVILIDATYQTCKYNLPLFHMVGQTATGHTFSLAFFYMEQENYKGYIWALQELKMLFWPPRIPKVIITDCDPALKTAIELVFPSSIHNYCTWHISKNLVQNCCKYFQEDDWKDYQKFWNLLVSSKSTEEYNSNL</sequence>
<proteinExistence type="predicted"/>
<dbReference type="PANTHER" id="PTHR31569">
    <property type="entry name" value="SWIM-TYPE DOMAIN-CONTAINING PROTEIN"/>
    <property type="match status" value="1"/>
</dbReference>